<sequence>MKRIDWFNVVTWVLLILISISFWTLVIVHGLFLGVLVVVLVGIMFSLMKIKEK</sequence>
<organism evidence="2">
    <name type="scientific">Siphoviridae sp. ctAkS7</name>
    <dbReference type="NCBI Taxonomy" id="2827798"/>
    <lineage>
        <taxon>Viruses</taxon>
        <taxon>Duplodnaviria</taxon>
        <taxon>Heunggongvirae</taxon>
        <taxon>Uroviricota</taxon>
        <taxon>Caudoviricetes</taxon>
    </lineage>
</organism>
<accession>A0A8S5SXP7</accession>
<feature type="transmembrane region" description="Helical" evidence="1">
    <location>
        <begin position="7"/>
        <end position="25"/>
    </location>
</feature>
<evidence type="ECO:0000313" key="2">
    <source>
        <dbReference type="EMBL" id="DAF55718.1"/>
    </source>
</evidence>
<feature type="transmembrane region" description="Helical" evidence="1">
    <location>
        <begin position="31"/>
        <end position="48"/>
    </location>
</feature>
<keyword evidence="1" id="KW-0472">Membrane</keyword>
<dbReference type="EMBL" id="BK032698">
    <property type="protein sequence ID" value="DAF55718.1"/>
    <property type="molecule type" value="Genomic_DNA"/>
</dbReference>
<evidence type="ECO:0000256" key="1">
    <source>
        <dbReference type="SAM" id="Phobius"/>
    </source>
</evidence>
<keyword evidence="1" id="KW-1133">Transmembrane helix</keyword>
<proteinExistence type="predicted"/>
<name>A0A8S5SXP7_9CAUD</name>
<keyword evidence="1" id="KW-0812">Transmembrane</keyword>
<reference evidence="2" key="1">
    <citation type="journal article" date="2021" name="Proc. Natl. Acad. Sci. U.S.A.">
        <title>A Catalog of Tens of Thousands of Viruses from Human Metagenomes Reveals Hidden Associations with Chronic Diseases.</title>
        <authorList>
            <person name="Tisza M.J."/>
            <person name="Buck C.B."/>
        </authorList>
    </citation>
    <scope>NUCLEOTIDE SEQUENCE</scope>
    <source>
        <strain evidence="2">CtAkS7</strain>
    </source>
</reference>
<protein>
    <submittedName>
        <fullName evidence="2">Uncharacterized protein</fullName>
    </submittedName>
</protein>